<dbReference type="GO" id="GO:0016020">
    <property type="term" value="C:membrane"/>
    <property type="evidence" value="ECO:0007669"/>
    <property type="project" value="UniProtKB-SubCell"/>
</dbReference>
<evidence type="ECO:0000256" key="5">
    <source>
        <dbReference type="ARBA" id="ARBA00023098"/>
    </source>
</evidence>
<dbReference type="SUPFAM" id="SSF69593">
    <property type="entry name" value="Glycerol-3-phosphate (1)-acyltransferase"/>
    <property type="match status" value="1"/>
</dbReference>
<keyword evidence="5" id="KW-0443">Lipid metabolism</keyword>
<keyword evidence="7 9" id="KW-0012">Acyltransferase</keyword>
<dbReference type="Pfam" id="PF01553">
    <property type="entry name" value="Acyltransferase"/>
    <property type="match status" value="1"/>
</dbReference>
<dbReference type="EMBL" id="JAASRM010000001">
    <property type="protein sequence ID" value="NIK88126.1"/>
    <property type="molecule type" value="Genomic_DNA"/>
</dbReference>
<sequence length="274" mass="30682">MQSLRAWVLAVLFLGLTLLSAPIQWLAIKLRLPLQRTYPHAYHRFLCRLFGIKIHVRGEPVRGQGVLIVANHTSYFDILVMSATLPVSFVAKSEVSSWPLFGLMSKLQRSVFVDRSKRAEAVKSAEQIRQRLKDGDTLVLFPEGTTSDGNHVLPFKSALMGSVESDIGRDGHVEYVPVQPVSISYVGYYGIPLGRENRPFFAWYGDMELVEHVLEAFKTGPLDVVVEFHKPLRVSPECGRKQLAAQAESTIREGQIKALRGEWGMVQPLVQAAE</sequence>
<dbReference type="GO" id="GO:0006629">
    <property type="term" value="P:lipid metabolic process"/>
    <property type="evidence" value="ECO:0007669"/>
    <property type="project" value="UniProtKB-KW"/>
</dbReference>
<evidence type="ECO:0000256" key="2">
    <source>
        <dbReference type="ARBA" id="ARBA00022679"/>
    </source>
</evidence>
<protein>
    <submittedName>
        <fullName evidence="9">1-acyl-sn-glycerol-3-phosphate acyltransferase</fullName>
        <ecNumber evidence="9">2.3.1.51</ecNumber>
    </submittedName>
</protein>
<dbReference type="SMART" id="SM00563">
    <property type="entry name" value="PlsC"/>
    <property type="match status" value="1"/>
</dbReference>
<keyword evidence="3" id="KW-0812">Transmembrane</keyword>
<dbReference type="Proteomes" id="UP000570514">
    <property type="component" value="Unassembled WGS sequence"/>
</dbReference>
<gene>
    <name evidence="9" type="ORF">FHS83_001444</name>
</gene>
<organism evidence="9 10">
    <name type="scientific">Rhizomicrobium palustre</name>
    <dbReference type="NCBI Taxonomy" id="189966"/>
    <lineage>
        <taxon>Bacteria</taxon>
        <taxon>Pseudomonadati</taxon>
        <taxon>Pseudomonadota</taxon>
        <taxon>Alphaproteobacteria</taxon>
        <taxon>Micropepsales</taxon>
        <taxon>Micropepsaceae</taxon>
        <taxon>Rhizomicrobium</taxon>
    </lineage>
</organism>
<dbReference type="InterPro" id="IPR002123">
    <property type="entry name" value="Plipid/glycerol_acylTrfase"/>
</dbReference>
<dbReference type="CDD" id="cd07989">
    <property type="entry name" value="LPLAT_AGPAT-like"/>
    <property type="match status" value="1"/>
</dbReference>
<dbReference type="EC" id="2.3.1.51" evidence="9"/>
<evidence type="ECO:0000256" key="3">
    <source>
        <dbReference type="ARBA" id="ARBA00022692"/>
    </source>
</evidence>
<evidence type="ECO:0000256" key="1">
    <source>
        <dbReference type="ARBA" id="ARBA00004370"/>
    </source>
</evidence>
<name>A0A846MXK3_9PROT</name>
<comment type="subcellular location">
    <subcellularLocation>
        <location evidence="1">Membrane</location>
    </subcellularLocation>
</comment>
<accession>A0A846MXK3</accession>
<keyword evidence="6" id="KW-0472">Membrane</keyword>
<evidence type="ECO:0000313" key="10">
    <source>
        <dbReference type="Proteomes" id="UP000570514"/>
    </source>
</evidence>
<proteinExistence type="predicted"/>
<reference evidence="9 10" key="1">
    <citation type="submission" date="2020-03" db="EMBL/GenBank/DDBJ databases">
        <title>Genomic Encyclopedia of Type Strains, Phase IV (KMG-IV): sequencing the most valuable type-strain genomes for metagenomic binning, comparative biology and taxonomic classification.</title>
        <authorList>
            <person name="Goeker M."/>
        </authorList>
    </citation>
    <scope>NUCLEOTIDE SEQUENCE [LARGE SCALE GENOMIC DNA]</scope>
    <source>
        <strain evidence="9 10">DSM 19867</strain>
    </source>
</reference>
<comment type="caution">
    <text evidence="9">The sequence shown here is derived from an EMBL/GenBank/DDBJ whole genome shotgun (WGS) entry which is preliminary data.</text>
</comment>
<dbReference type="PANTHER" id="PTHR23063">
    <property type="entry name" value="PHOSPHOLIPID ACYLTRANSFERASE"/>
    <property type="match status" value="1"/>
</dbReference>
<evidence type="ECO:0000313" key="9">
    <source>
        <dbReference type="EMBL" id="NIK88126.1"/>
    </source>
</evidence>
<dbReference type="AlphaFoldDB" id="A0A846MXK3"/>
<keyword evidence="4" id="KW-1133">Transmembrane helix</keyword>
<evidence type="ECO:0000256" key="4">
    <source>
        <dbReference type="ARBA" id="ARBA00022989"/>
    </source>
</evidence>
<feature type="domain" description="Phospholipid/glycerol acyltransferase" evidence="8">
    <location>
        <begin position="66"/>
        <end position="186"/>
    </location>
</feature>
<evidence type="ECO:0000256" key="6">
    <source>
        <dbReference type="ARBA" id="ARBA00023136"/>
    </source>
</evidence>
<dbReference type="PANTHER" id="PTHR23063:SF52">
    <property type="entry name" value="LYSOPHOSPHATIDYLCHOLINE ACYLTRANSFERASE"/>
    <property type="match status" value="1"/>
</dbReference>
<keyword evidence="10" id="KW-1185">Reference proteome</keyword>
<dbReference type="GO" id="GO:0003841">
    <property type="term" value="F:1-acylglycerol-3-phosphate O-acyltransferase activity"/>
    <property type="evidence" value="ECO:0007669"/>
    <property type="project" value="UniProtKB-EC"/>
</dbReference>
<dbReference type="RefSeq" id="WP_344100564.1">
    <property type="nucleotide sequence ID" value="NZ_BAAADC010000001.1"/>
</dbReference>
<evidence type="ECO:0000259" key="8">
    <source>
        <dbReference type="SMART" id="SM00563"/>
    </source>
</evidence>
<keyword evidence="2 9" id="KW-0808">Transferase</keyword>
<evidence type="ECO:0000256" key="7">
    <source>
        <dbReference type="ARBA" id="ARBA00023315"/>
    </source>
</evidence>